<dbReference type="Proteomes" id="UP000000392">
    <property type="component" value="Chromosome"/>
</dbReference>
<feature type="transmembrane region" description="Helical" evidence="1">
    <location>
        <begin position="37"/>
        <end position="53"/>
    </location>
</feature>
<feature type="transmembrane region" description="Helical" evidence="1">
    <location>
        <begin position="248"/>
        <end position="271"/>
    </location>
</feature>
<reference evidence="2 3" key="1">
    <citation type="journal article" date="2010" name="J. Bacteriol.">
        <title>Complete genome sequence of the diesel-degrading Acinetobacter sp. strain DR1.</title>
        <authorList>
            <person name="Jung J."/>
            <person name="Baek J.H."/>
            <person name="Park W."/>
        </authorList>
    </citation>
    <scope>NUCLEOTIDE SEQUENCE [LARGE SCALE GENOMIC DNA]</scope>
    <source>
        <strain evidence="3">JCM 16667 / KCTC 23045 / DR1</strain>
    </source>
</reference>
<keyword evidence="1" id="KW-0472">Membrane</keyword>
<feature type="transmembrane region" description="Helical" evidence="1">
    <location>
        <begin position="208"/>
        <end position="228"/>
    </location>
</feature>
<organism evidence="2 3">
    <name type="scientific">Acinetobacter oleivorans (strain JCM 16667 / KCTC 23045 / DR1)</name>
    <dbReference type="NCBI Taxonomy" id="436717"/>
    <lineage>
        <taxon>Bacteria</taxon>
        <taxon>Pseudomonadati</taxon>
        <taxon>Pseudomonadota</taxon>
        <taxon>Gammaproteobacteria</taxon>
        <taxon>Moraxellales</taxon>
        <taxon>Moraxellaceae</taxon>
        <taxon>Acinetobacter</taxon>
    </lineage>
</organism>
<accession>A0AAN0P714</accession>
<feature type="transmembrane region" description="Helical" evidence="1">
    <location>
        <begin position="62"/>
        <end position="83"/>
    </location>
</feature>
<dbReference type="GeneID" id="9381495"/>
<feature type="transmembrane region" description="Helical" evidence="1">
    <location>
        <begin position="12"/>
        <end position="31"/>
    </location>
</feature>
<dbReference type="RefSeq" id="WP_013197203.1">
    <property type="nucleotide sequence ID" value="NC_014259.1"/>
</dbReference>
<evidence type="ECO:0000313" key="2">
    <source>
        <dbReference type="EMBL" id="ADI89967.1"/>
    </source>
</evidence>
<evidence type="ECO:0000313" key="3">
    <source>
        <dbReference type="Proteomes" id="UP000000392"/>
    </source>
</evidence>
<keyword evidence="1" id="KW-1133">Transmembrane helix</keyword>
<sequence>MNEKLDSLKENIVVILGVLAAVFGLFLMFFYGENLRIVIYAIGFHFTIYLFILRKYISSHRILFHIISIFTCYVLLQIVWGASPKLQLKEFEWTHPHWQPTYQVQLVDSKSDVYRRSRSVSYAYVRVIYQYEYQGQHYSAEQSDLVRQYSMLLTDEPPELRQLSESKLKHQFLNGQAVVLVNPAKPQESIFFYSQQWLDIRGSWLAKILWGIQLVSIFILLAILGLIIKKVINPKNKIQVWSKPKRYLFIAIFFIGGWAVLFVSWILFLYIKNAP</sequence>
<name>A0AAN0P714_ACISD</name>
<dbReference type="AlphaFoldDB" id="A0AAN0P714"/>
<protein>
    <submittedName>
        <fullName evidence="2">Uncharacterized protein</fullName>
    </submittedName>
</protein>
<evidence type="ECO:0000256" key="1">
    <source>
        <dbReference type="SAM" id="Phobius"/>
    </source>
</evidence>
<proteinExistence type="predicted"/>
<gene>
    <name evidence="2" type="ordered locus">AOLE_05350</name>
</gene>
<dbReference type="EMBL" id="CP002080">
    <property type="protein sequence ID" value="ADI89967.1"/>
    <property type="molecule type" value="Genomic_DNA"/>
</dbReference>
<keyword evidence="1" id="KW-0812">Transmembrane</keyword>
<dbReference type="KEGG" id="acd:AOLE_05350"/>